<gene>
    <name evidence="2" type="ORF">HAX54_026946</name>
</gene>
<evidence type="ECO:0000313" key="3">
    <source>
        <dbReference type="Proteomes" id="UP000823775"/>
    </source>
</evidence>
<comment type="caution">
    <text evidence="2">The sequence shown here is derived from an EMBL/GenBank/DDBJ whole genome shotgun (WGS) entry which is preliminary data.</text>
</comment>
<accession>A0ABS8S8B8</accession>
<keyword evidence="3" id="KW-1185">Reference proteome</keyword>
<sequence length="100" mass="10754">MVRIGFMNQSMTRCILQQLVAWVIGIPSDPRTDNPSGSEEAYDIDSSKDSSALTTREQAKSKEPKTTTSLLSQSEEGGEGTESNSEDPPADDAEKGDSIT</sequence>
<organism evidence="2 3">
    <name type="scientific">Datura stramonium</name>
    <name type="common">Jimsonweed</name>
    <name type="synonym">Common thornapple</name>
    <dbReference type="NCBI Taxonomy" id="4076"/>
    <lineage>
        <taxon>Eukaryota</taxon>
        <taxon>Viridiplantae</taxon>
        <taxon>Streptophyta</taxon>
        <taxon>Embryophyta</taxon>
        <taxon>Tracheophyta</taxon>
        <taxon>Spermatophyta</taxon>
        <taxon>Magnoliopsida</taxon>
        <taxon>eudicotyledons</taxon>
        <taxon>Gunneridae</taxon>
        <taxon>Pentapetalae</taxon>
        <taxon>asterids</taxon>
        <taxon>lamiids</taxon>
        <taxon>Solanales</taxon>
        <taxon>Solanaceae</taxon>
        <taxon>Solanoideae</taxon>
        <taxon>Datureae</taxon>
        <taxon>Datura</taxon>
    </lineage>
</organism>
<evidence type="ECO:0000256" key="1">
    <source>
        <dbReference type="SAM" id="MobiDB-lite"/>
    </source>
</evidence>
<protein>
    <submittedName>
        <fullName evidence="2">Uncharacterized protein</fullName>
    </submittedName>
</protein>
<feature type="compositionally biased region" description="Acidic residues" evidence="1">
    <location>
        <begin position="76"/>
        <end position="91"/>
    </location>
</feature>
<evidence type="ECO:0000313" key="2">
    <source>
        <dbReference type="EMBL" id="MCD7455069.1"/>
    </source>
</evidence>
<proteinExistence type="predicted"/>
<dbReference type="Proteomes" id="UP000823775">
    <property type="component" value="Unassembled WGS sequence"/>
</dbReference>
<name>A0ABS8S8B8_DATST</name>
<feature type="region of interest" description="Disordered" evidence="1">
    <location>
        <begin position="27"/>
        <end position="100"/>
    </location>
</feature>
<reference evidence="2 3" key="1">
    <citation type="journal article" date="2021" name="BMC Genomics">
        <title>Datura genome reveals duplications of psychoactive alkaloid biosynthetic genes and high mutation rate following tissue culture.</title>
        <authorList>
            <person name="Rajewski A."/>
            <person name="Carter-House D."/>
            <person name="Stajich J."/>
            <person name="Litt A."/>
        </authorList>
    </citation>
    <scope>NUCLEOTIDE SEQUENCE [LARGE SCALE GENOMIC DNA]</scope>
    <source>
        <strain evidence="2">AR-01</strain>
    </source>
</reference>
<dbReference type="EMBL" id="JACEIK010000327">
    <property type="protein sequence ID" value="MCD7455069.1"/>
    <property type="molecule type" value="Genomic_DNA"/>
</dbReference>